<dbReference type="SUPFAM" id="SSF49899">
    <property type="entry name" value="Concanavalin A-like lectins/glucanases"/>
    <property type="match status" value="1"/>
</dbReference>
<keyword evidence="5" id="KW-1185">Reference proteome</keyword>
<name>A0A5C7AAI3_9FLAO</name>
<dbReference type="NCBIfam" id="TIGR04183">
    <property type="entry name" value="Por_Secre_tail"/>
    <property type="match status" value="1"/>
</dbReference>
<evidence type="ECO:0000313" key="4">
    <source>
        <dbReference type="EMBL" id="TXE05780.1"/>
    </source>
</evidence>
<dbReference type="EMBL" id="VORX01000009">
    <property type="protein sequence ID" value="TXE05780.1"/>
    <property type="molecule type" value="Genomic_DNA"/>
</dbReference>
<dbReference type="SMART" id="SM00560">
    <property type="entry name" value="LamGL"/>
    <property type="match status" value="1"/>
</dbReference>
<dbReference type="OrthoDB" id="2582440at2"/>
<evidence type="ECO:0000313" key="5">
    <source>
        <dbReference type="Proteomes" id="UP000321734"/>
    </source>
</evidence>
<evidence type="ECO:0000256" key="1">
    <source>
        <dbReference type="ARBA" id="ARBA00022729"/>
    </source>
</evidence>
<dbReference type="InterPro" id="IPR026444">
    <property type="entry name" value="Secre_tail"/>
</dbReference>
<dbReference type="Pfam" id="PF13385">
    <property type="entry name" value="Laminin_G_3"/>
    <property type="match status" value="1"/>
</dbReference>
<dbReference type="Gene3D" id="2.60.40.10">
    <property type="entry name" value="Immunoglobulins"/>
    <property type="match status" value="1"/>
</dbReference>
<sequence length="2317" mass="248336">NTDIKVVTLTAKDVTQPVLTVNAVQDVNLDASCEITVPDVRGFATDNCMFTITQSPAIGSKVALAHNGTTTVTVTAKDAAGNTDIKVVTLTAKDVTQPVLTVNAVQNVNLDASCEITVPDVRGSATDNCMFTITQSPSIGSKVALAHNGTTTVTVTAKDAAGNTDIKIVTLTAKDVTKPVLTVGGTQNVNLDASCGITVPDVRGSATDNCTFTITQSPAIGSKVALAHNGTTTVTVTAKDAAGNTDIKVVTLTAKDVTQPVLTVNAVQDVNLDASCEITVPDVRGSAMDNCMFTITQSPAIGSKVALAHNGKITVTVTAKDAAGNTDIKIVTLTAKDVTKPILTVGGTQNVNLDASCEITVPDVRGSATDNCTVSITQSPAIGSKVALAHNGTTAVTVTANDAAGNTDTKIVTLTAIDNTLPTLNVGENLTANTNAATCDASVNVPNVIYDDNCQSSVSISFTLSGATTLDPTTGQVGVRLFNKGITAIEYTVTDGANLTVKRSRTVTIVDSTPPTLTPGHNLTVNTSSTTCDASVTVPDAVLSDNCSASVSYTLTGATVLDTTLGQVGTRTFNKGVTTISYTVTDGVNPVVTKSKTVTVVDNTAPTLTAGSNIIANTTSTTCDALIQVSDAVFGDNCSSAVSLSFTLTGDTTLASTAGQVGSRRFNKGVTIINYTVTDGVNMVTHSKTVTINDKEDPVTPTLVDLTAECSLTVIPPTTTDNCDGVNGVIGTTSLTDLTFDTIGEHLIYWVFTDASGNSTDPVIQKVIITDTKAPVIDASLTNYTHTINGCEIASVSDLNHVPTAEDECDGTIVGVLSNIVFPYVQPGINEIEWTFTDDEGNFSTQKQYIELIPPVINGGTITGIYNGKSSSDEISIASCGGDINIPLSLDEEIGEIVQWEKYEVGDEVNWVIIANLTNSYNAFFKDKEMVSTYFRVLVKVGDCYEYSDDIFVKTERVGSVPELDPDNFEICLSGSVTLTLKATGYYEVAQDPIVSSGGDFQSGQLFNDGWIIDGITDKNEYTSSTNNGKPANWGGSTGAKPYGKVYKINYNSGDPKFAIAQGNYSSKWIKDFYPWIYAESKETTLETPSIALEDLISGVLNFDQAFNLERDDYIKLELILKNATGPLTTINLTGDASSAKITGPITYNGDGSQNTSPLQQVNADYNFGNDNTSYNILDLIKANYSDLSGMYASVRFTFHGTTDESAWAIDNISLATTSKKIAEIEWTDGVGNPAGEVLSDEETFTFTPIAPGHYQYGATSIVGGCRTYDGSETALADVFVYNANAGVDAIFTDAECGPKSVQLNAFDNRISSSANNDKFAALYPLSTNPRPYPESDQDGAMTKVDANGVVTAVDWILNDNGTTTKKGGMWSFSRVDTGDSDCGQGEISDPYDPNAIFTGGVGKYTLTWSVGTLLKNGADVTIENVLCSDDITIIITPCEKIDFDGNDNYVDFGEESYSLKDDFSLEVWVKPESINGTQTIFSKREVNSVINSFGYDLSIDNAGFVSFNFNVNGSISSSPYKIDNTRWYHIAITHSSSGRYRLYVDGVLVVPNGSGGSPNYPTDGTKYKAILGAMGKKNSSNPINNFKGWMDEVRIWNVELTKEQIRQMMNQRIISSPTVSGNVQGEIIPVDVSGVSWSNLIGYYQMNFDDCGNFKSTAGISGELKNMDSAQDKTAPLPYSSYKDGLWGTNTTWKYLGTGKADNWNSNLWLPPNSKGINGTPIDWNIVRVINKISASRDVTLLGLIIDDGGKLTMEGITAAAGTGTGQGLWITHYLELDGVIDLEGESQLVQKRYTPSQINESIFEPASSGFIERDQQGTANFFNYNYWSSPVVSGGSEASNFTISSVLHDGTNSSNPSEIKWIKSYDGQPGIPLKLSNRWLTTYTNKLSNTYASWDRINENSLINIGLGYTMKGSGANTPTQNYVFIGRPNNGTISTNISKGNDALVGNPYPSAIDADAFIDDNESSLEEGSLQFWEHFDSNNTHVLRAYKGGYATYNKTGGQVAVSPKSTTDSVVIVGGQGTRKPGRFIPVGQGFFVTAGTKGGDVTFKNSQRIFKREAENSSEFFRAGKGTKYVQSRTSDTKKMEIQRIRLNFITPEGTVRPLLLGFTPNNLATDGVDYGYDALNKDNYPSDLSWMINDSKYIIQGVGSFIETKKYPFALHMGQNGTAEIKLTELENFSEEIEVYIYDSVLGTYHAINDSSFALSLDTGNYDNRFYLAFSEDNTLSLADEDLKIAIVKYLQQTDEIYIKTPAAITVQKVSLINIIGQTVQAWDASNTTLSNDMKIPVKNLPDGSYIVKIQTTTGTLNKKLIIKY</sequence>
<dbReference type="Proteomes" id="UP000321734">
    <property type="component" value="Unassembled WGS sequence"/>
</dbReference>
<reference evidence="4 5" key="1">
    <citation type="submission" date="2019-08" db="EMBL/GenBank/DDBJ databases">
        <title>Genome sequence of Gelidibacter salicanalis IC162T.</title>
        <authorList>
            <person name="Bowman J.P."/>
        </authorList>
    </citation>
    <scope>NUCLEOTIDE SEQUENCE [LARGE SCALE GENOMIC DNA]</scope>
    <source>
        <strain evidence="4 5">IC162</strain>
    </source>
</reference>
<keyword evidence="2" id="KW-1015">Disulfide bond</keyword>
<dbReference type="GO" id="GO:0005975">
    <property type="term" value="P:carbohydrate metabolic process"/>
    <property type="evidence" value="ECO:0007669"/>
    <property type="project" value="UniProtKB-ARBA"/>
</dbReference>
<dbReference type="Gene3D" id="2.60.120.200">
    <property type="match status" value="1"/>
</dbReference>
<dbReference type="GO" id="GO:0004553">
    <property type="term" value="F:hydrolase activity, hydrolyzing O-glycosyl compounds"/>
    <property type="evidence" value="ECO:0007669"/>
    <property type="project" value="UniProtKB-ARBA"/>
</dbReference>
<accession>A0A5C7AAI3</accession>
<dbReference type="PANTHER" id="PTHR24273">
    <property type="entry name" value="FI04643P-RELATED"/>
    <property type="match status" value="1"/>
</dbReference>
<feature type="non-terminal residue" evidence="4">
    <location>
        <position position="1"/>
    </location>
</feature>
<feature type="domain" description="LamG-like jellyroll fold" evidence="3">
    <location>
        <begin position="1462"/>
        <end position="1604"/>
    </location>
</feature>
<protein>
    <submittedName>
        <fullName evidence="4">T9SS type A sorting domain-containing protein</fullName>
    </submittedName>
</protein>
<evidence type="ECO:0000259" key="3">
    <source>
        <dbReference type="SMART" id="SM00560"/>
    </source>
</evidence>
<dbReference type="InterPro" id="IPR006558">
    <property type="entry name" value="LamG-like"/>
</dbReference>
<comment type="caution">
    <text evidence="4">The sequence shown here is derived from an EMBL/GenBank/DDBJ whole genome shotgun (WGS) entry which is preliminary data.</text>
</comment>
<evidence type="ECO:0000256" key="2">
    <source>
        <dbReference type="ARBA" id="ARBA00023157"/>
    </source>
</evidence>
<dbReference type="PANTHER" id="PTHR24273:SF32">
    <property type="entry name" value="HYALIN"/>
    <property type="match status" value="1"/>
</dbReference>
<dbReference type="InterPro" id="IPR013783">
    <property type="entry name" value="Ig-like_fold"/>
</dbReference>
<dbReference type="InterPro" id="IPR013320">
    <property type="entry name" value="ConA-like_dom_sf"/>
</dbReference>
<proteinExistence type="predicted"/>
<organism evidence="4 5">
    <name type="scientific">Gelidibacter salicanalis</name>
    <dbReference type="NCBI Taxonomy" id="291193"/>
    <lineage>
        <taxon>Bacteria</taxon>
        <taxon>Pseudomonadati</taxon>
        <taxon>Bacteroidota</taxon>
        <taxon>Flavobacteriia</taxon>
        <taxon>Flavobacteriales</taxon>
        <taxon>Flavobacteriaceae</taxon>
        <taxon>Gelidibacter</taxon>
    </lineage>
</organism>
<dbReference type="Pfam" id="PF18962">
    <property type="entry name" value="Por_Secre_tail"/>
    <property type="match status" value="1"/>
</dbReference>
<gene>
    <name evidence="4" type="ORF">ES711_14525</name>
</gene>
<keyword evidence="1" id="KW-0732">Signal</keyword>